<dbReference type="RefSeq" id="WP_078363272.1">
    <property type="nucleotide sequence ID" value="NZ_MTJN01000002.1"/>
</dbReference>
<dbReference type="OrthoDB" id="5982841at2"/>
<keyword evidence="1" id="KW-0472">Membrane</keyword>
<sequence length="195" mass="21822">MKIEQKKLSNRHTFTFGADSFNFAYRDKSGSGDVDMVYADFPLKSSTRIEQNMWLRNVGFLWAVLGLVQVGYALVSARSLSGTGFWLLLGLACLLWAHLSKVTYTVFSAERGSVWVIQDAKSHDQIIDEIQSRKKSQLLALYGDINLDNGLDREVGKFRWLAEQRALTAEEAERRIAQVQAALSATLVNSSTAIN</sequence>
<keyword evidence="1" id="KW-1133">Transmembrane helix</keyword>
<proteinExistence type="predicted"/>
<dbReference type="Proteomes" id="UP000190750">
    <property type="component" value="Unassembled WGS sequence"/>
</dbReference>
<evidence type="ECO:0000313" key="2">
    <source>
        <dbReference type="EMBL" id="OOV05494.1"/>
    </source>
</evidence>
<name>A0A1T1AN59_RHOFE</name>
<dbReference type="EMBL" id="MTJN01000002">
    <property type="protein sequence ID" value="OOV05494.1"/>
    <property type="molecule type" value="Genomic_DNA"/>
</dbReference>
<protein>
    <submittedName>
        <fullName evidence="2">Uncharacterized protein</fullName>
    </submittedName>
</protein>
<evidence type="ECO:0000313" key="3">
    <source>
        <dbReference type="Proteomes" id="UP000190750"/>
    </source>
</evidence>
<evidence type="ECO:0000256" key="1">
    <source>
        <dbReference type="SAM" id="Phobius"/>
    </source>
</evidence>
<keyword evidence="3" id="KW-1185">Reference proteome</keyword>
<accession>A0A1T1AN59</accession>
<organism evidence="2 3">
    <name type="scientific">Rhodoferax fermentans</name>
    <dbReference type="NCBI Taxonomy" id="28066"/>
    <lineage>
        <taxon>Bacteria</taxon>
        <taxon>Pseudomonadati</taxon>
        <taxon>Pseudomonadota</taxon>
        <taxon>Betaproteobacteria</taxon>
        <taxon>Burkholderiales</taxon>
        <taxon>Comamonadaceae</taxon>
        <taxon>Rhodoferax</taxon>
    </lineage>
</organism>
<reference evidence="2 3" key="1">
    <citation type="submission" date="2017-01" db="EMBL/GenBank/DDBJ databases">
        <title>Genome sequencing of Rhodoferax fermentans JCM 7819.</title>
        <authorList>
            <person name="Kim Y.J."/>
            <person name="Farh M.E.-A."/>
            <person name="Yang D.-C."/>
        </authorList>
    </citation>
    <scope>NUCLEOTIDE SEQUENCE [LARGE SCALE GENOMIC DNA]</scope>
    <source>
        <strain evidence="2 3">JCM 7819</strain>
    </source>
</reference>
<feature type="transmembrane region" description="Helical" evidence="1">
    <location>
        <begin position="80"/>
        <end position="99"/>
    </location>
</feature>
<dbReference type="AlphaFoldDB" id="A0A1T1AN59"/>
<gene>
    <name evidence="2" type="ORF">RF819_01135</name>
</gene>
<keyword evidence="1" id="KW-0812">Transmembrane</keyword>
<comment type="caution">
    <text evidence="2">The sequence shown here is derived from an EMBL/GenBank/DDBJ whole genome shotgun (WGS) entry which is preliminary data.</text>
</comment>
<feature type="transmembrane region" description="Helical" evidence="1">
    <location>
        <begin position="54"/>
        <end position="74"/>
    </location>
</feature>